<dbReference type="EMBL" id="OBEB01000001">
    <property type="protein sequence ID" value="SNY44367.1"/>
    <property type="molecule type" value="Genomic_DNA"/>
</dbReference>
<feature type="transmembrane region" description="Helical" evidence="1">
    <location>
        <begin position="221"/>
        <end position="254"/>
    </location>
</feature>
<feature type="transmembrane region" description="Helical" evidence="1">
    <location>
        <begin position="151"/>
        <end position="172"/>
    </location>
</feature>
<keyword evidence="1" id="KW-0472">Membrane</keyword>
<gene>
    <name evidence="2" type="ORF">SAMN06297280_0727</name>
</gene>
<feature type="transmembrane region" description="Helical" evidence="1">
    <location>
        <begin position="109"/>
        <end position="131"/>
    </location>
</feature>
<feature type="transmembrane region" description="Helical" evidence="1">
    <location>
        <begin position="77"/>
        <end position="97"/>
    </location>
</feature>
<evidence type="ECO:0000256" key="1">
    <source>
        <dbReference type="SAM" id="Phobius"/>
    </source>
</evidence>
<accession>A0A285I977</accession>
<evidence type="ECO:0000313" key="3">
    <source>
        <dbReference type="Proteomes" id="UP000219353"/>
    </source>
</evidence>
<dbReference type="Proteomes" id="UP000219353">
    <property type="component" value="Unassembled WGS sequence"/>
</dbReference>
<protein>
    <submittedName>
        <fullName evidence="2">O-antigen ligase like membrane protein</fullName>
    </submittedName>
</protein>
<feature type="transmembrane region" description="Helical" evidence="1">
    <location>
        <begin position="50"/>
        <end position="71"/>
    </location>
</feature>
<organism evidence="2 3">
    <name type="scientific">Arsukibacterium tuosuense</name>
    <dbReference type="NCBI Taxonomy" id="1323745"/>
    <lineage>
        <taxon>Bacteria</taxon>
        <taxon>Pseudomonadati</taxon>
        <taxon>Pseudomonadota</taxon>
        <taxon>Gammaproteobacteria</taxon>
        <taxon>Chromatiales</taxon>
        <taxon>Chromatiaceae</taxon>
        <taxon>Arsukibacterium</taxon>
    </lineage>
</organism>
<feature type="transmembrane region" description="Helical" evidence="1">
    <location>
        <begin position="359"/>
        <end position="380"/>
    </location>
</feature>
<keyword evidence="2" id="KW-0436">Ligase</keyword>
<feature type="transmembrane region" description="Helical" evidence="1">
    <location>
        <begin position="184"/>
        <end position="209"/>
    </location>
</feature>
<dbReference type="GO" id="GO:0016874">
    <property type="term" value="F:ligase activity"/>
    <property type="evidence" value="ECO:0007669"/>
    <property type="project" value="UniProtKB-KW"/>
</dbReference>
<proteinExistence type="predicted"/>
<name>A0A285I977_9GAMM</name>
<sequence length="454" mass="49976">MLSALLPNSISAGLVPRLTSVSWPALLLFYLAPWFLLIDSISGALQQTPLALPWSLLFKALLLSLLIWQLILWRCISLLLISGLLLLALAGPAYSYLTIPALSSRGAGHFIASELPLLVKALAPLLAFGFFRQFCRRYPDAFVVMTDRLMLLSYGVILLNLALGLAGLGYTAYQPMDNVAQPFLGLKGFFYSTNELAVVLLVVSGWLLWRSWPTHKARYMMISLLTLASAMLLLTKTGLLGSLLLVVCIPLLAAKPGFYRQYYRQLLVCLLLALITLLLVIWYAEPLLRAAGLYDKLAYAYQQRGVLGILLSSRDLYLTVVWQQTEQHYELLHRLFGVGVAGVSVLLKKYFIEIDLFDLLMFYGLAGGLIFSLTFGRFFYSSVAQLAVHPLAATVLFINIVLLGVAMLAGHVVTSGMLWLPWALVNAAVYNARLATSVTGGKPAVARGPDERSA</sequence>
<feature type="transmembrane region" description="Helical" evidence="1">
    <location>
        <begin position="386"/>
        <end position="409"/>
    </location>
</feature>
<keyword evidence="3" id="KW-1185">Reference proteome</keyword>
<reference evidence="3" key="1">
    <citation type="submission" date="2017-09" db="EMBL/GenBank/DDBJ databases">
        <authorList>
            <person name="Varghese N."/>
            <person name="Submissions S."/>
        </authorList>
    </citation>
    <scope>NUCLEOTIDE SEQUENCE [LARGE SCALE GENOMIC DNA]</scope>
    <source>
        <strain evidence="3">CGMCC 1.12461</strain>
    </source>
</reference>
<feature type="transmembrane region" description="Helical" evidence="1">
    <location>
        <begin position="266"/>
        <end position="284"/>
    </location>
</feature>
<keyword evidence="1" id="KW-1133">Transmembrane helix</keyword>
<dbReference type="OrthoDB" id="5759643at2"/>
<feature type="transmembrane region" description="Helical" evidence="1">
    <location>
        <begin position="20"/>
        <end position="38"/>
    </location>
</feature>
<keyword evidence="1" id="KW-0812">Transmembrane</keyword>
<dbReference type="AlphaFoldDB" id="A0A285I977"/>
<evidence type="ECO:0000313" key="2">
    <source>
        <dbReference type="EMBL" id="SNY44367.1"/>
    </source>
</evidence>